<keyword evidence="1" id="KW-0732">Signal</keyword>
<dbReference type="RefSeq" id="WP_183208656.1">
    <property type="nucleotide sequence ID" value="NZ_JACIER010000008.1"/>
</dbReference>
<gene>
    <name evidence="2" type="ORF">GGR06_002273</name>
</gene>
<feature type="chain" id="PRO_5032302426" description="Alpha-galactosidase" evidence="1">
    <location>
        <begin position="23"/>
        <end position="760"/>
    </location>
</feature>
<dbReference type="EMBL" id="JACIER010000008">
    <property type="protein sequence ID" value="MBB4044479.1"/>
    <property type="molecule type" value="Genomic_DNA"/>
</dbReference>
<dbReference type="Proteomes" id="UP000560658">
    <property type="component" value="Unassembled WGS sequence"/>
</dbReference>
<dbReference type="AlphaFoldDB" id="A0A840D0Y4"/>
<comment type="caution">
    <text evidence="2">The sequence shown here is derived from an EMBL/GenBank/DDBJ whole genome shotgun (WGS) entry which is preliminary data.</text>
</comment>
<feature type="signal peptide" evidence="1">
    <location>
        <begin position="1"/>
        <end position="22"/>
    </location>
</feature>
<evidence type="ECO:0000313" key="3">
    <source>
        <dbReference type="Proteomes" id="UP000560658"/>
    </source>
</evidence>
<protein>
    <recommendedName>
        <fullName evidence="4">Alpha-galactosidase</fullName>
    </recommendedName>
</protein>
<keyword evidence="3" id="KW-1185">Reference proteome</keyword>
<accession>A0A840D0Y4</accession>
<organism evidence="2 3">
    <name type="scientific">Bacteroides reticulotermitis</name>
    <dbReference type="NCBI Taxonomy" id="1133319"/>
    <lineage>
        <taxon>Bacteria</taxon>
        <taxon>Pseudomonadati</taxon>
        <taxon>Bacteroidota</taxon>
        <taxon>Bacteroidia</taxon>
        <taxon>Bacteroidales</taxon>
        <taxon>Bacteroidaceae</taxon>
        <taxon>Bacteroides</taxon>
    </lineage>
</organism>
<evidence type="ECO:0008006" key="4">
    <source>
        <dbReference type="Google" id="ProtNLM"/>
    </source>
</evidence>
<proteinExistence type="predicted"/>
<name>A0A840D0Y4_9BACE</name>
<reference evidence="2" key="1">
    <citation type="submission" date="2020-08" db="EMBL/GenBank/DDBJ databases">
        <title>Genomic Encyclopedia of Type Strains, Phase IV (KMG-IV): sequencing the most valuable type-strain genomes for metagenomic binning, comparative biology and taxonomic classification.</title>
        <authorList>
            <person name="Goeker M."/>
        </authorList>
    </citation>
    <scope>NUCLEOTIDE SEQUENCE [LARGE SCALE GENOMIC DNA]</scope>
    <source>
        <strain evidence="2">DSM 105720</strain>
    </source>
</reference>
<evidence type="ECO:0000256" key="1">
    <source>
        <dbReference type="SAM" id="SignalP"/>
    </source>
</evidence>
<sequence length="760" mass="87175">MKYWISPALFVLCVLQFSLTSASENKDWLIDSAPYQAKVTIQNKQLCMSNGLLSRTFTLVPNVATIALDNLMTGCSELRAIRPEALVVINGKKYPIGGLYKQPVQNFLAFNFLEQMQNCDTAFIYTSHEIGPTIERFPYRPKKEWISNQYSWPAPGQRVTFTYKAAPKAPSEIQAIVVKVIYELYDGAPILSKQIEVENLGKQAVILESFKSEILALTETAPKVYYGEPHEIRILAQEPGTYIQNPKKEPVQTDAPRDYIDRFTQLFVVTDYAMGGDMEAMKDNPAVRWVFDHPQYEATGIRYYGQYKPARLEVSPLIGPNYEIEPGKTFQSCTAFEMLRDATDSERRGLAECRFWRMMAPWTQENPILMHVRRSDEESVKSAIDQCANVGFEMVIMTFGSGFNIENNSPEYLSIMKRLNEYASSKGITLGGYSLLASRGAKDKDAAISRETGKPAVTREEGSRFGKSPCLASEWGNTYFNTLRNFFKETGMGIFENDGSYPGDPCASTQHNGHKGYLDSQWKQWEMIRDFYRWCRQESIYLNVPDWYFLSGSNKVPMGYVETNWSLPREYQEVIERQNIFDGTWNKTPSMGYMFVPLTQYHGGGEAATIEPLCEHLDHYQIRLQNLFGAGVQACYRGPRLYDTEETRQLVTHWVAFYKKHRNILDSDLIHLRRPDGRDWDGILHVNPNLKHKGFLSVYNPLPITIERNIRVPVYYTGLHNRVSVKEKDGKAIVHTVKRDYSIQLKISIPPKGFNWYVFE</sequence>
<evidence type="ECO:0000313" key="2">
    <source>
        <dbReference type="EMBL" id="MBB4044479.1"/>
    </source>
</evidence>